<dbReference type="RefSeq" id="WP_283414822.1">
    <property type="nucleotide sequence ID" value="NZ_FXUA01000011.1"/>
</dbReference>
<keyword evidence="1" id="KW-0732">Signal</keyword>
<protein>
    <recommendedName>
        <fullName evidence="4">6-bladed beta-propeller</fullName>
    </recommendedName>
</protein>
<comment type="caution">
    <text evidence="2">The sequence shown here is derived from an EMBL/GenBank/DDBJ whole genome shotgun (WGS) entry which is preliminary data.</text>
</comment>
<feature type="signal peptide" evidence="1">
    <location>
        <begin position="1"/>
        <end position="18"/>
    </location>
</feature>
<name>A0ABY1PKU6_9BACT</name>
<dbReference type="PROSITE" id="PS51257">
    <property type="entry name" value="PROKAR_LIPOPROTEIN"/>
    <property type="match status" value="1"/>
</dbReference>
<evidence type="ECO:0000313" key="3">
    <source>
        <dbReference type="Proteomes" id="UP001157915"/>
    </source>
</evidence>
<sequence length="396" mass="44311">MRKSLLILLLFSSFGLFSCEEKEIVTEVAPIELSIDMVDSLDLEILGNPLMASVNKEGSLISFFDFPSSETIITNSNGEILGQFSKKEDTPDAYGFKLELPVLWGEDRVILIGMRGIFIYDLDGNMIKKIDHAEAMGSAGSMSMPGLTAKIVRLEGKEYLMTKSFRSRDTYPGEQKFYDTYKAVELVDLETGEMQDFGPFEADTKFLDGMGYVQSDYAPAFHVRNGKLYLSHGSDPILYIYDFSAEEAKLDTAIHLAIPDFYEVEGLPRSEFSPGNVTINGGTAAIRNILIQDGKVLVHYYPGIDPKIMEEARALWSTGKEEEGEAIYNKAASETKPGILVFDEKSLNYLGTLSFPTGINPSGFMADDNFLYFQRTPDPDVEEDFLRIYKKKLTEK</sequence>
<organism evidence="2 3">
    <name type="scientific">Algoriphagus winogradskyi</name>
    <dbReference type="NCBI Taxonomy" id="237017"/>
    <lineage>
        <taxon>Bacteria</taxon>
        <taxon>Pseudomonadati</taxon>
        <taxon>Bacteroidota</taxon>
        <taxon>Cytophagia</taxon>
        <taxon>Cytophagales</taxon>
        <taxon>Cyclobacteriaceae</taxon>
        <taxon>Algoriphagus</taxon>
    </lineage>
</organism>
<evidence type="ECO:0008006" key="4">
    <source>
        <dbReference type="Google" id="ProtNLM"/>
    </source>
</evidence>
<reference evidence="2 3" key="1">
    <citation type="submission" date="2017-05" db="EMBL/GenBank/DDBJ databases">
        <authorList>
            <person name="Varghese N."/>
            <person name="Submissions S."/>
        </authorList>
    </citation>
    <scope>NUCLEOTIDE SEQUENCE [LARGE SCALE GENOMIC DNA]</scope>
    <source>
        <strain evidence="2 3">DSM 15360</strain>
    </source>
</reference>
<evidence type="ECO:0000313" key="2">
    <source>
        <dbReference type="EMBL" id="SMP35808.1"/>
    </source>
</evidence>
<evidence type="ECO:0000256" key="1">
    <source>
        <dbReference type="SAM" id="SignalP"/>
    </source>
</evidence>
<proteinExistence type="predicted"/>
<keyword evidence="3" id="KW-1185">Reference proteome</keyword>
<dbReference type="EMBL" id="FXUA01000011">
    <property type="protein sequence ID" value="SMP35808.1"/>
    <property type="molecule type" value="Genomic_DNA"/>
</dbReference>
<gene>
    <name evidence="2" type="ORF">SAMN06265367_11158</name>
</gene>
<dbReference type="SUPFAM" id="SSF101898">
    <property type="entry name" value="NHL repeat"/>
    <property type="match status" value="1"/>
</dbReference>
<accession>A0ABY1PKU6</accession>
<feature type="chain" id="PRO_5047310962" description="6-bladed beta-propeller" evidence="1">
    <location>
        <begin position="19"/>
        <end position="396"/>
    </location>
</feature>
<dbReference type="Proteomes" id="UP001157915">
    <property type="component" value="Unassembled WGS sequence"/>
</dbReference>